<evidence type="ECO:0000313" key="12">
    <source>
        <dbReference type="Proteomes" id="UP000015101"/>
    </source>
</evidence>
<evidence type="ECO:0000313" key="10">
    <source>
        <dbReference type="EMBL" id="ESN96380.1"/>
    </source>
</evidence>
<feature type="compositionally biased region" description="Low complexity" evidence="8">
    <location>
        <begin position="107"/>
        <end position="119"/>
    </location>
</feature>
<dbReference type="RefSeq" id="XP_009025552.1">
    <property type="nucleotide sequence ID" value="XM_009027304.1"/>
</dbReference>
<dbReference type="GO" id="GO:0061630">
    <property type="term" value="F:ubiquitin protein ligase activity"/>
    <property type="evidence" value="ECO:0000318"/>
    <property type="project" value="GO_Central"/>
</dbReference>
<keyword evidence="4" id="KW-0479">Metal-binding</keyword>
<reference evidence="11" key="3">
    <citation type="submission" date="2015-06" db="UniProtKB">
        <authorList>
            <consortium name="EnsemblMetazoa"/>
        </authorList>
    </citation>
    <scope>IDENTIFICATION</scope>
</reference>
<dbReference type="InterPro" id="IPR001841">
    <property type="entry name" value="Znf_RING"/>
</dbReference>
<dbReference type="EC" id="2.3.2.27" evidence="2"/>
<evidence type="ECO:0000256" key="1">
    <source>
        <dbReference type="ARBA" id="ARBA00000900"/>
    </source>
</evidence>
<keyword evidence="12" id="KW-1185">Reference proteome</keyword>
<dbReference type="KEGG" id="hro:HELRODRAFT_163438"/>
<dbReference type="Pfam" id="PF13639">
    <property type="entry name" value="zf-RING_2"/>
    <property type="match status" value="1"/>
</dbReference>
<dbReference type="CTD" id="20200068"/>
<protein>
    <recommendedName>
        <fullName evidence="2">RING-type E3 ubiquitin transferase</fullName>
        <ecNumber evidence="2">2.3.2.27</ecNumber>
    </recommendedName>
</protein>
<dbReference type="EMBL" id="KB097495">
    <property type="protein sequence ID" value="ESN96380.1"/>
    <property type="molecule type" value="Genomic_DNA"/>
</dbReference>
<evidence type="ECO:0000256" key="3">
    <source>
        <dbReference type="ARBA" id="ARBA00022679"/>
    </source>
</evidence>
<evidence type="ECO:0000313" key="11">
    <source>
        <dbReference type="EnsemblMetazoa" id="HelroP163438"/>
    </source>
</evidence>
<dbReference type="InterPro" id="IPR013083">
    <property type="entry name" value="Znf_RING/FYVE/PHD"/>
</dbReference>
<evidence type="ECO:0000256" key="4">
    <source>
        <dbReference type="ARBA" id="ARBA00022723"/>
    </source>
</evidence>
<dbReference type="STRING" id="6412.T1EU18"/>
<dbReference type="GO" id="GO:0006513">
    <property type="term" value="P:protein monoubiquitination"/>
    <property type="evidence" value="ECO:0000318"/>
    <property type="project" value="GO_Central"/>
</dbReference>
<sequence>MPESEKKSTSSSGIDQCSICVSNIEAKVKSVFSWFCFHEFCFSCIKELSKKDAVCPLCNQKFTEILQSIQSNAEPDARGITRNIRRAKRKLNKSDHGKASMNSKDTSNGSNVQQSSQSSFPTATTSFTNNSIISGQSVVPYLSLSWATSPSNDYGSCANNKITYSSYVDEGSRN</sequence>
<dbReference type="GO" id="GO:0008270">
    <property type="term" value="F:zinc ion binding"/>
    <property type="evidence" value="ECO:0007669"/>
    <property type="project" value="UniProtKB-KW"/>
</dbReference>
<dbReference type="EMBL" id="AMQM01001385">
    <property type="status" value="NOT_ANNOTATED_CDS"/>
    <property type="molecule type" value="Genomic_DNA"/>
</dbReference>
<evidence type="ECO:0000256" key="5">
    <source>
        <dbReference type="ARBA" id="ARBA00022771"/>
    </source>
</evidence>
<dbReference type="PANTHER" id="PTHR46077">
    <property type="entry name" value="E3 UBIQUITIN-PROTEIN LIGASE TOPORS"/>
    <property type="match status" value="1"/>
</dbReference>
<dbReference type="EnsemblMetazoa" id="HelroT163438">
    <property type="protein sequence ID" value="HelroP163438"/>
    <property type="gene ID" value="HelroG163438"/>
</dbReference>
<accession>T1EU18</accession>
<dbReference type="PROSITE" id="PS50089">
    <property type="entry name" value="ZF_RING_2"/>
    <property type="match status" value="1"/>
</dbReference>
<dbReference type="Proteomes" id="UP000015101">
    <property type="component" value="Unassembled WGS sequence"/>
</dbReference>
<dbReference type="PANTHER" id="PTHR46077:SF5">
    <property type="entry name" value="RING-TYPE DOMAIN-CONTAINING PROTEIN"/>
    <property type="match status" value="1"/>
</dbReference>
<evidence type="ECO:0000256" key="2">
    <source>
        <dbReference type="ARBA" id="ARBA00012483"/>
    </source>
</evidence>
<keyword evidence="5 7" id="KW-0863">Zinc-finger</keyword>
<feature type="domain" description="RING-type" evidence="9">
    <location>
        <begin position="17"/>
        <end position="59"/>
    </location>
</feature>
<dbReference type="OrthoDB" id="365379at2759"/>
<dbReference type="GeneID" id="20200068"/>
<proteinExistence type="predicted"/>
<dbReference type="HOGENOM" id="CLU_1541798_0_0_1"/>
<evidence type="ECO:0000256" key="6">
    <source>
        <dbReference type="ARBA" id="ARBA00022833"/>
    </source>
</evidence>
<reference evidence="12" key="1">
    <citation type="submission" date="2012-12" db="EMBL/GenBank/DDBJ databases">
        <authorList>
            <person name="Hellsten U."/>
            <person name="Grimwood J."/>
            <person name="Chapman J.A."/>
            <person name="Shapiro H."/>
            <person name="Aerts A."/>
            <person name="Otillar R.P."/>
            <person name="Terry A.Y."/>
            <person name="Boore J.L."/>
            <person name="Simakov O."/>
            <person name="Marletaz F."/>
            <person name="Cho S.-J."/>
            <person name="Edsinger-Gonzales E."/>
            <person name="Havlak P."/>
            <person name="Kuo D.-H."/>
            <person name="Larsson T."/>
            <person name="Lv J."/>
            <person name="Arendt D."/>
            <person name="Savage R."/>
            <person name="Osoegawa K."/>
            <person name="de Jong P."/>
            <person name="Lindberg D.R."/>
            <person name="Seaver E.C."/>
            <person name="Weisblat D.A."/>
            <person name="Putnam N.H."/>
            <person name="Grigoriev I.V."/>
            <person name="Rokhsar D.S."/>
        </authorList>
    </citation>
    <scope>NUCLEOTIDE SEQUENCE</scope>
</reference>
<feature type="region of interest" description="Disordered" evidence="8">
    <location>
        <begin position="86"/>
        <end position="122"/>
    </location>
</feature>
<evidence type="ECO:0000259" key="9">
    <source>
        <dbReference type="PROSITE" id="PS50089"/>
    </source>
</evidence>
<keyword evidence="3" id="KW-0808">Transferase</keyword>
<gene>
    <name evidence="11" type="primary">20200068</name>
    <name evidence="10" type="ORF">HELRODRAFT_163438</name>
</gene>
<reference evidence="10 12" key="2">
    <citation type="journal article" date="2013" name="Nature">
        <title>Insights into bilaterian evolution from three spiralian genomes.</title>
        <authorList>
            <person name="Simakov O."/>
            <person name="Marletaz F."/>
            <person name="Cho S.J."/>
            <person name="Edsinger-Gonzales E."/>
            <person name="Havlak P."/>
            <person name="Hellsten U."/>
            <person name="Kuo D.H."/>
            <person name="Larsson T."/>
            <person name="Lv J."/>
            <person name="Arendt D."/>
            <person name="Savage R."/>
            <person name="Osoegawa K."/>
            <person name="de Jong P."/>
            <person name="Grimwood J."/>
            <person name="Chapman J.A."/>
            <person name="Shapiro H."/>
            <person name="Aerts A."/>
            <person name="Otillar R.P."/>
            <person name="Terry A.Y."/>
            <person name="Boore J.L."/>
            <person name="Grigoriev I.V."/>
            <person name="Lindberg D.R."/>
            <person name="Seaver E.C."/>
            <person name="Weisblat D.A."/>
            <person name="Putnam N.H."/>
            <person name="Rokhsar D.S."/>
        </authorList>
    </citation>
    <scope>NUCLEOTIDE SEQUENCE</scope>
</reference>
<dbReference type="SUPFAM" id="SSF57850">
    <property type="entry name" value="RING/U-box"/>
    <property type="match status" value="1"/>
</dbReference>
<name>T1EU18_HELRO</name>
<evidence type="ECO:0000256" key="7">
    <source>
        <dbReference type="PROSITE-ProRule" id="PRU00175"/>
    </source>
</evidence>
<dbReference type="InParanoid" id="T1EU18"/>
<dbReference type="GO" id="GO:0000209">
    <property type="term" value="P:protein polyubiquitination"/>
    <property type="evidence" value="ECO:0000318"/>
    <property type="project" value="GO_Central"/>
</dbReference>
<evidence type="ECO:0000256" key="8">
    <source>
        <dbReference type="SAM" id="MobiDB-lite"/>
    </source>
</evidence>
<keyword evidence="6" id="KW-0862">Zinc</keyword>
<comment type="catalytic activity">
    <reaction evidence="1">
        <text>S-ubiquitinyl-[E2 ubiquitin-conjugating enzyme]-L-cysteine + [acceptor protein]-L-lysine = [E2 ubiquitin-conjugating enzyme]-L-cysteine + N(6)-ubiquitinyl-[acceptor protein]-L-lysine.</text>
        <dbReference type="EC" id="2.3.2.27"/>
    </reaction>
</comment>
<dbReference type="AlphaFoldDB" id="T1EU18"/>
<dbReference type="Gene3D" id="3.30.40.10">
    <property type="entry name" value="Zinc/RING finger domain, C3HC4 (zinc finger)"/>
    <property type="match status" value="1"/>
</dbReference>
<dbReference type="InterPro" id="IPR017907">
    <property type="entry name" value="Znf_RING_CS"/>
</dbReference>
<organism evidence="11 12">
    <name type="scientific">Helobdella robusta</name>
    <name type="common">Californian leech</name>
    <dbReference type="NCBI Taxonomy" id="6412"/>
    <lineage>
        <taxon>Eukaryota</taxon>
        <taxon>Metazoa</taxon>
        <taxon>Spiralia</taxon>
        <taxon>Lophotrochozoa</taxon>
        <taxon>Annelida</taxon>
        <taxon>Clitellata</taxon>
        <taxon>Hirudinea</taxon>
        <taxon>Rhynchobdellida</taxon>
        <taxon>Glossiphoniidae</taxon>
        <taxon>Helobdella</taxon>
    </lineage>
</organism>
<dbReference type="PROSITE" id="PS00518">
    <property type="entry name" value="ZF_RING_1"/>
    <property type="match status" value="1"/>
</dbReference>